<keyword evidence="2" id="KW-1185">Reference proteome</keyword>
<dbReference type="SUPFAM" id="SSF53850">
    <property type="entry name" value="Periplasmic binding protein-like II"/>
    <property type="match status" value="1"/>
</dbReference>
<evidence type="ECO:0000313" key="1">
    <source>
        <dbReference type="EMBL" id="VCU69044.1"/>
    </source>
</evidence>
<dbReference type="EC" id="4.1.1.55" evidence="1"/>
<reference evidence="1 2" key="1">
    <citation type="submission" date="2018-10" db="EMBL/GenBank/DDBJ databases">
        <authorList>
            <person name="Criscuolo A."/>
        </authorList>
    </citation>
    <scope>NUCLEOTIDE SEQUENCE [LARGE SCALE GENOMIC DNA]</scope>
    <source>
        <strain evidence="1">DnA1</strain>
    </source>
</reference>
<dbReference type="GO" id="GO:0018796">
    <property type="term" value="F:4,5-dihydroxyphthalate decarboxylase activity"/>
    <property type="evidence" value="ECO:0007669"/>
    <property type="project" value="UniProtKB-EC"/>
</dbReference>
<gene>
    <name evidence="1" type="primary">pht5_3</name>
    <name evidence="1" type="ORF">PIGHUM_01104</name>
</gene>
<dbReference type="Proteomes" id="UP000277294">
    <property type="component" value="Unassembled WGS sequence"/>
</dbReference>
<accession>A0A3P4AY96</accession>
<protein>
    <submittedName>
        <fullName evidence="1">4,5-dihydroxyphthalate decarboxylase</fullName>
        <ecNumber evidence="1">4.1.1.55</ecNumber>
    </submittedName>
</protein>
<evidence type="ECO:0000313" key="2">
    <source>
        <dbReference type="Proteomes" id="UP000277294"/>
    </source>
</evidence>
<keyword evidence="1" id="KW-0456">Lyase</keyword>
<dbReference type="EMBL" id="UWPJ01000009">
    <property type="protein sequence ID" value="VCU69044.1"/>
    <property type="molecule type" value="Genomic_DNA"/>
</dbReference>
<dbReference type="AlphaFoldDB" id="A0A3P4AY96"/>
<dbReference type="Gene3D" id="3.40.190.10">
    <property type="entry name" value="Periplasmic binding protein-like II"/>
    <property type="match status" value="1"/>
</dbReference>
<proteinExistence type="predicted"/>
<organism evidence="1 2">
    <name type="scientific">Pigmentiphaga humi</name>
    <dbReference type="NCBI Taxonomy" id="2478468"/>
    <lineage>
        <taxon>Bacteria</taxon>
        <taxon>Pseudomonadati</taxon>
        <taxon>Pseudomonadota</taxon>
        <taxon>Betaproteobacteria</taxon>
        <taxon>Burkholderiales</taxon>
        <taxon>Alcaligenaceae</taxon>
        <taxon>Pigmentiphaga</taxon>
    </lineage>
</organism>
<sequence>MFGSYPKTAALKNGQVGSSSIELDIAPVEHAQSAFKDTVRKHAFDVSELAVVTYLLAVDAGHPYRLLPFVMNGNFHHKSIYARADDLFTPAQLKGRRVAMRSYSQTTPTWVRGILCDEHGLSAQDVEWWSQEGAHVAEYRDPDWVRSLDEGANLEQALLAGQVDAIIAGAAVQNKDRLRHVIDAPQQAAQAWHARTGVIPINHMVVVRDELVRNHPEAVAEVYRMLVESRRAAGEIPPDGSQDLQPFGFEAIDASLRKAIDYTYAQGMIKRRYTPEELYGGVRAVLA</sequence>
<name>A0A3P4AY96_9BURK</name>